<name>A0A540PF73_9ACTN</name>
<dbReference type="Proteomes" id="UP000318720">
    <property type="component" value="Unassembled WGS sequence"/>
</dbReference>
<protein>
    <submittedName>
        <fullName evidence="1">Uncharacterized protein</fullName>
    </submittedName>
</protein>
<reference evidence="1 2" key="1">
    <citation type="submission" date="2019-03" db="EMBL/GenBank/DDBJ databases">
        <title>Comparative genomic analyses of the sweetpotato soil rot pathogen, Streptomyces ipomoeae.</title>
        <authorList>
            <person name="Ruschel Soares N."/>
            <person name="Badger J.H."/>
            <person name="Huguet-Tapia J.C."/>
            <person name="Clark C.A."/>
            <person name="Pettis G.S."/>
        </authorList>
    </citation>
    <scope>NUCLEOTIDE SEQUENCE [LARGE SCALE GENOMIC DNA]</scope>
    <source>
        <strain evidence="1 2">88-35</strain>
    </source>
</reference>
<comment type="caution">
    <text evidence="1">The sequence shown here is derived from an EMBL/GenBank/DDBJ whole genome shotgun (WGS) entry which is preliminary data.</text>
</comment>
<accession>A0A540PF73</accession>
<dbReference type="RefSeq" id="WP_009323534.1">
    <property type="nucleotide sequence ID" value="NZ_CP182305.1"/>
</dbReference>
<dbReference type="EMBL" id="SPAZ01000287">
    <property type="protein sequence ID" value="TQE21964.1"/>
    <property type="molecule type" value="Genomic_DNA"/>
</dbReference>
<evidence type="ECO:0000313" key="1">
    <source>
        <dbReference type="EMBL" id="TQE21964.1"/>
    </source>
</evidence>
<organism evidence="1 2">
    <name type="scientific">Streptomyces ipomoeae</name>
    <dbReference type="NCBI Taxonomy" id="103232"/>
    <lineage>
        <taxon>Bacteria</taxon>
        <taxon>Bacillati</taxon>
        <taxon>Actinomycetota</taxon>
        <taxon>Actinomycetes</taxon>
        <taxon>Kitasatosporales</taxon>
        <taxon>Streptomycetaceae</taxon>
        <taxon>Streptomyces</taxon>
    </lineage>
</organism>
<dbReference type="GeneID" id="301696898"/>
<dbReference type="AlphaFoldDB" id="A0A540PF73"/>
<sequence length="72" mass="6882">MRRTATVLLGTLALAGAMAPAATAAPDPVGTVTCLTETPTAVTDLAADPTALVDPAALLDPAGAPAVSCLAP</sequence>
<gene>
    <name evidence="1" type="ORF">Sipo8835_36825</name>
</gene>
<proteinExistence type="predicted"/>
<evidence type="ECO:0000313" key="2">
    <source>
        <dbReference type="Proteomes" id="UP000318720"/>
    </source>
</evidence>